<dbReference type="PROSITE" id="PS51082">
    <property type="entry name" value="WH2"/>
    <property type="match status" value="1"/>
</dbReference>
<feature type="compositionally biased region" description="Basic and acidic residues" evidence="8">
    <location>
        <begin position="623"/>
        <end position="640"/>
    </location>
</feature>
<dbReference type="InterPro" id="IPR031738">
    <property type="entry name" value="JMY/WHAMM"/>
</dbReference>
<feature type="region of interest" description="Disordered" evidence="8">
    <location>
        <begin position="697"/>
        <end position="722"/>
    </location>
</feature>
<keyword evidence="5" id="KW-0009">Actin-binding</keyword>
<keyword evidence="6" id="KW-0968">Cytoplasmic vesicle</keyword>
<dbReference type="GO" id="GO:0071933">
    <property type="term" value="F:Arp2/3 complex binding"/>
    <property type="evidence" value="ECO:0007669"/>
    <property type="project" value="TreeGrafter"/>
</dbReference>
<dbReference type="Pfam" id="PF15920">
    <property type="entry name" value="WHAMM-JMY_N"/>
    <property type="match status" value="2"/>
</dbReference>
<evidence type="ECO:0000259" key="9">
    <source>
        <dbReference type="PROSITE" id="PS51082"/>
    </source>
</evidence>
<evidence type="ECO:0000256" key="2">
    <source>
        <dbReference type="ARBA" id="ARBA00022490"/>
    </source>
</evidence>
<feature type="region of interest" description="Disordered" evidence="8">
    <location>
        <begin position="159"/>
        <end position="183"/>
    </location>
</feature>
<keyword evidence="2" id="KW-0963">Cytoplasm</keyword>
<feature type="coiled-coil region" evidence="7">
    <location>
        <begin position="285"/>
        <end position="312"/>
    </location>
</feature>
<dbReference type="PANTHER" id="PTHR23330">
    <property type="entry name" value="P300 TRANSCRIPTIONAL COFACTOR JMY-RELATED"/>
    <property type="match status" value="1"/>
</dbReference>
<reference evidence="10" key="2">
    <citation type="submission" date="2025-08" db="UniProtKB">
        <authorList>
            <consortium name="Ensembl"/>
        </authorList>
    </citation>
    <scope>IDENTIFICATION</scope>
</reference>
<name>A0A8C7LLV9_ONCMY</name>
<dbReference type="GO" id="GO:0003713">
    <property type="term" value="F:transcription coactivator activity"/>
    <property type="evidence" value="ECO:0007669"/>
    <property type="project" value="TreeGrafter"/>
</dbReference>
<evidence type="ECO:0000256" key="7">
    <source>
        <dbReference type="SAM" id="Coils"/>
    </source>
</evidence>
<dbReference type="GO" id="GO:0043065">
    <property type="term" value="P:positive regulation of apoptotic process"/>
    <property type="evidence" value="ECO:0007669"/>
    <property type="project" value="TreeGrafter"/>
</dbReference>
<accession>A0A8C7LLV9</accession>
<dbReference type="GeneTree" id="ENSGT00510000046704"/>
<organism evidence="10 11">
    <name type="scientific">Oncorhynchus mykiss</name>
    <name type="common">Rainbow trout</name>
    <name type="synonym">Salmo gairdneri</name>
    <dbReference type="NCBI Taxonomy" id="8022"/>
    <lineage>
        <taxon>Eukaryota</taxon>
        <taxon>Metazoa</taxon>
        <taxon>Chordata</taxon>
        <taxon>Craniata</taxon>
        <taxon>Vertebrata</taxon>
        <taxon>Euteleostomi</taxon>
        <taxon>Actinopterygii</taxon>
        <taxon>Neopterygii</taxon>
        <taxon>Teleostei</taxon>
        <taxon>Protacanthopterygii</taxon>
        <taxon>Salmoniformes</taxon>
        <taxon>Salmonidae</taxon>
        <taxon>Salmoninae</taxon>
        <taxon>Oncorhynchus</taxon>
    </lineage>
</organism>
<reference evidence="10" key="1">
    <citation type="submission" date="2020-07" db="EMBL/GenBank/DDBJ databases">
        <title>A long reads based de novo assembly of the rainbow trout Arlee double haploid line genome.</title>
        <authorList>
            <person name="Gao G."/>
            <person name="Palti Y."/>
        </authorList>
    </citation>
    <scope>NUCLEOTIDE SEQUENCE [LARGE SCALE GENOMIC DNA]</scope>
</reference>
<keyword evidence="11" id="KW-1185">Reference proteome</keyword>
<keyword evidence="4" id="KW-0472">Membrane</keyword>
<dbReference type="InterPro" id="IPR003124">
    <property type="entry name" value="WH2_dom"/>
</dbReference>
<evidence type="ECO:0000256" key="6">
    <source>
        <dbReference type="ARBA" id="ARBA00023329"/>
    </source>
</evidence>
<evidence type="ECO:0000313" key="10">
    <source>
        <dbReference type="Ensembl" id="ENSOMYP00000001916.2"/>
    </source>
</evidence>
<evidence type="ECO:0000256" key="8">
    <source>
        <dbReference type="SAM" id="MobiDB-lite"/>
    </source>
</evidence>
<evidence type="ECO:0000256" key="3">
    <source>
        <dbReference type="ARBA" id="ARBA00023054"/>
    </source>
</evidence>
<feature type="compositionally biased region" description="Acidic residues" evidence="8">
    <location>
        <begin position="872"/>
        <end position="888"/>
    </location>
</feature>
<keyword evidence="3 7" id="KW-0175">Coiled coil</keyword>
<feature type="compositionally biased region" description="Basic residues" evidence="8">
    <location>
        <begin position="655"/>
        <end position="668"/>
    </location>
</feature>
<dbReference type="GO" id="GO:0003779">
    <property type="term" value="F:actin binding"/>
    <property type="evidence" value="ECO:0007669"/>
    <property type="project" value="UniProtKB-KW"/>
</dbReference>
<reference evidence="10" key="3">
    <citation type="submission" date="2025-09" db="UniProtKB">
        <authorList>
            <consortium name="Ensembl"/>
        </authorList>
    </citation>
    <scope>IDENTIFICATION</scope>
</reference>
<evidence type="ECO:0000256" key="4">
    <source>
        <dbReference type="ARBA" id="ARBA00023136"/>
    </source>
</evidence>
<dbReference type="Pfam" id="PF15871">
    <property type="entry name" value="JMY"/>
    <property type="match status" value="1"/>
</dbReference>
<feature type="region of interest" description="Disordered" evidence="8">
    <location>
        <begin position="867"/>
        <end position="888"/>
    </location>
</feature>
<dbReference type="GO" id="GO:0070060">
    <property type="term" value="P:'de novo' actin filament nucleation"/>
    <property type="evidence" value="ECO:0007669"/>
    <property type="project" value="TreeGrafter"/>
</dbReference>
<sequence length="888" mass="101868">MSFMMEDSVESDWVAVRPNVFDEKERHKFIFIVAWNEIEGKFAITCHNRTVQKRTAFRDSQLETVDCDLVSPPVTVKLAPEADKHKTPIKSPTKRKDDISTLVKVRCNVSPKEIKTTKSPIRERTAAVGSSSRPAESVIKTLGSWDIVSCNATDIEVLEPADVPSLPRSPDDGDGEESDSSREGYSWAGLFSFQDVRAAHVQLCAVNSDLEPCLPPFPEEPVGMWTVLFGAPEVSQRETDALCYQLQVYLGHALDTCGWKILAQVLFTESDDSEEYYESLSELRQKGYEDALQRAKKRLQELLERHRAMESMVELLQVYPEEDEAYGELLEATTQLYHYLLQPFRDMRELAMLRRQQIKISLETERLGPRRVEGLRREDEEWTRKAHAAVLSIQDLTVKFFETTARAQKAVYERMRVDQRKFGKSTWAAAVDRMERLQYAVSKETLQLMRAKEICLEQRKHGLKEEMQSLQEGEDAMQRLDQMEALYYELQLQLYDIQAEVLRCEELLLNAQLTSLRRQITERQDEVVYYDAYESPDAMRRVEDPSASLPPLRDKLSQLQQRTRQLEARRGRITAKKAYLKTKKEICIINHNQKIQQRQGMKDDQTHQALQQRGEEQEEEEERSNARMSLDRSRTLDRLRSFKQRFPGQVTLKSSRLRMSHSHSRRKTSTPLSPAGRPETLAASVQTDTVDLPELFAPPSDACGHQSVSLPPLGGTTGPLSAPSLPLSAIPSSKETEEDSHAGLFTMEERSDMTTYCYLDFKRIYQNHNLTRFLTLFHSPISPASSPMDEVLNSLKRGSFHLRKAELRVLAPDPDDDESNNILVQIRQGVRLKKVRTRPEQQRHTKGLFPHSTDALTRSIHEALRRIKEASPESESEDEGLPCTDWEN</sequence>
<dbReference type="PANTHER" id="PTHR23330:SF8">
    <property type="entry name" value="JUNCTION-MEDIATING AND -REGULATORY PROTEIN"/>
    <property type="match status" value="1"/>
</dbReference>
<dbReference type="AlphaFoldDB" id="A0A8C7LLV9"/>
<proteinExistence type="predicted"/>
<protein>
    <submittedName>
        <fullName evidence="10">Junction mediating and regulatory protein, p53 cofactor</fullName>
    </submittedName>
</protein>
<feature type="region of interest" description="Disordered" evidence="8">
    <location>
        <begin position="594"/>
        <end position="681"/>
    </location>
</feature>
<dbReference type="GO" id="GO:0034314">
    <property type="term" value="P:Arp2/3 complex-mediated actin nucleation"/>
    <property type="evidence" value="ECO:0007669"/>
    <property type="project" value="TreeGrafter"/>
</dbReference>
<dbReference type="GO" id="GO:0072332">
    <property type="term" value="P:intrinsic apoptotic signaling pathway by p53 class mediator"/>
    <property type="evidence" value="ECO:0007669"/>
    <property type="project" value="TreeGrafter"/>
</dbReference>
<dbReference type="InterPro" id="IPR031808">
    <property type="entry name" value="JMY/WHAMM_N"/>
</dbReference>
<evidence type="ECO:0000256" key="5">
    <source>
        <dbReference type="ARBA" id="ARBA00023203"/>
    </source>
</evidence>
<evidence type="ECO:0000256" key="1">
    <source>
        <dbReference type="ARBA" id="ARBA00004156"/>
    </source>
</evidence>
<dbReference type="GO" id="GO:0030659">
    <property type="term" value="C:cytoplasmic vesicle membrane"/>
    <property type="evidence" value="ECO:0007669"/>
    <property type="project" value="UniProtKB-SubCell"/>
</dbReference>
<evidence type="ECO:0000313" key="11">
    <source>
        <dbReference type="Proteomes" id="UP000694395"/>
    </source>
</evidence>
<feature type="domain" description="WH2" evidence="9">
    <location>
        <begin position="818"/>
        <end position="835"/>
    </location>
</feature>
<dbReference type="Proteomes" id="UP000694395">
    <property type="component" value="Chromosome 5"/>
</dbReference>
<dbReference type="Ensembl" id="ENSOMYT00000002131.2">
    <property type="protein sequence ID" value="ENSOMYP00000001916.2"/>
    <property type="gene ID" value="ENSOMYG00000001010.2"/>
</dbReference>
<dbReference type="GO" id="GO:0005634">
    <property type="term" value="C:nucleus"/>
    <property type="evidence" value="ECO:0007669"/>
    <property type="project" value="TreeGrafter"/>
</dbReference>
<comment type="subcellular location">
    <subcellularLocation>
        <location evidence="1">Cytoplasmic vesicle membrane</location>
    </subcellularLocation>
</comment>